<dbReference type="InterPro" id="IPR011034">
    <property type="entry name" value="Formyl_transferase-like_C_sf"/>
</dbReference>
<dbReference type="InterPro" id="IPR005794">
    <property type="entry name" value="Fmt"/>
</dbReference>
<gene>
    <name evidence="8 11" type="primary">fmt</name>
    <name evidence="11" type="ORF">H9812_04500</name>
</gene>
<evidence type="ECO:0000313" key="12">
    <source>
        <dbReference type="Proteomes" id="UP000824044"/>
    </source>
</evidence>
<evidence type="ECO:0000256" key="4">
    <source>
        <dbReference type="ARBA" id="ARBA00016014"/>
    </source>
</evidence>
<keyword evidence="6 8" id="KW-0648">Protein biosynthesis</keyword>
<dbReference type="PANTHER" id="PTHR11138:SF5">
    <property type="entry name" value="METHIONYL-TRNA FORMYLTRANSFERASE, MITOCHONDRIAL"/>
    <property type="match status" value="1"/>
</dbReference>
<feature type="domain" description="Formyl transferase N-terminal" evidence="9">
    <location>
        <begin position="1"/>
        <end position="176"/>
    </location>
</feature>
<dbReference type="Pfam" id="PF02911">
    <property type="entry name" value="Formyl_trans_C"/>
    <property type="match status" value="1"/>
</dbReference>
<dbReference type="HAMAP" id="MF_00182">
    <property type="entry name" value="Formyl_trans"/>
    <property type="match status" value="1"/>
</dbReference>
<organism evidence="11 12">
    <name type="scientific">Candidatus Gallimonas intestinigallinarum</name>
    <dbReference type="NCBI Taxonomy" id="2838604"/>
    <lineage>
        <taxon>Bacteria</taxon>
        <taxon>Bacillati</taxon>
        <taxon>Bacillota</taxon>
        <taxon>Clostridia</taxon>
        <taxon>Candidatus Gallimonas</taxon>
    </lineage>
</organism>
<evidence type="ECO:0000259" key="10">
    <source>
        <dbReference type="Pfam" id="PF02911"/>
    </source>
</evidence>
<dbReference type="Gene3D" id="3.10.25.10">
    <property type="entry name" value="Formyl transferase, C-terminal domain"/>
    <property type="match status" value="1"/>
</dbReference>
<comment type="function">
    <text evidence="1 8">Attaches a formyl group to the free amino group of methionyl-tRNA(fMet). The formyl group appears to play a dual role in the initiator identity of N-formylmethionyl-tRNA by promoting its recognition by IF2 and preventing the misappropriation of this tRNA by the elongation apparatus.</text>
</comment>
<dbReference type="InterPro" id="IPR036477">
    <property type="entry name" value="Formyl_transf_N_sf"/>
</dbReference>
<evidence type="ECO:0000256" key="2">
    <source>
        <dbReference type="ARBA" id="ARBA00010699"/>
    </source>
</evidence>
<sequence>MKIVFAGTPDFAVPAFESIAENFGVAAVLTQPDKPQGRKRVLTPSPVKQAALARGIPVLQPEKLREELAPLKEVGADLMVTCAYGQILSQETLDLFPMGVWNVHASLLPKYRGAAPIAAAIAAGEKETGVTIMRTDVGLDTGDMFLRAALPIAADDTCGSLTEKLSHVGAELICSALARIERGDVVLEKQGEGTICRKVRRTMVDFDRPAGEVSALIRSLSPAPLAYCAVGDWTLNCYQAQEVAYDGGQKPGMVVTCSPKRGLIVACKEGAVRLSEVQPAGGKRMADTAFASGGKLQEGDCFDKPVL</sequence>
<evidence type="ECO:0000256" key="1">
    <source>
        <dbReference type="ARBA" id="ARBA00002606"/>
    </source>
</evidence>
<dbReference type="CDD" id="cd08704">
    <property type="entry name" value="Met_tRNA_FMT_C"/>
    <property type="match status" value="1"/>
</dbReference>
<evidence type="ECO:0000256" key="5">
    <source>
        <dbReference type="ARBA" id="ARBA00022679"/>
    </source>
</evidence>
<reference evidence="11" key="2">
    <citation type="submission" date="2021-04" db="EMBL/GenBank/DDBJ databases">
        <authorList>
            <person name="Gilroy R."/>
        </authorList>
    </citation>
    <scope>NUCLEOTIDE SEQUENCE</scope>
    <source>
        <strain evidence="11">CHK33-5263</strain>
    </source>
</reference>
<dbReference type="EC" id="2.1.2.9" evidence="3 8"/>
<dbReference type="InterPro" id="IPR002376">
    <property type="entry name" value="Formyl_transf_N"/>
</dbReference>
<dbReference type="InterPro" id="IPR041711">
    <property type="entry name" value="Met-tRNA-FMT_N"/>
</dbReference>
<dbReference type="Proteomes" id="UP000824044">
    <property type="component" value="Unassembled WGS sequence"/>
</dbReference>
<dbReference type="CDD" id="cd08646">
    <property type="entry name" value="FMT_core_Met-tRNA-FMT_N"/>
    <property type="match status" value="1"/>
</dbReference>
<dbReference type="Pfam" id="PF00551">
    <property type="entry name" value="Formyl_trans_N"/>
    <property type="match status" value="1"/>
</dbReference>
<evidence type="ECO:0000256" key="7">
    <source>
        <dbReference type="ARBA" id="ARBA00048558"/>
    </source>
</evidence>
<feature type="domain" description="Formyl transferase C-terminal" evidence="10">
    <location>
        <begin position="202"/>
        <end position="293"/>
    </location>
</feature>
<evidence type="ECO:0000256" key="6">
    <source>
        <dbReference type="ARBA" id="ARBA00022917"/>
    </source>
</evidence>
<dbReference type="NCBIfam" id="TIGR00460">
    <property type="entry name" value="fmt"/>
    <property type="match status" value="1"/>
</dbReference>
<protein>
    <recommendedName>
        <fullName evidence="4 8">Methionyl-tRNA formyltransferase</fullName>
        <ecNumber evidence="3 8">2.1.2.9</ecNumber>
    </recommendedName>
</protein>
<evidence type="ECO:0000256" key="3">
    <source>
        <dbReference type="ARBA" id="ARBA00012261"/>
    </source>
</evidence>
<dbReference type="GO" id="GO:0005829">
    <property type="term" value="C:cytosol"/>
    <property type="evidence" value="ECO:0007669"/>
    <property type="project" value="TreeGrafter"/>
</dbReference>
<keyword evidence="5 8" id="KW-0808">Transferase</keyword>
<evidence type="ECO:0000256" key="8">
    <source>
        <dbReference type="HAMAP-Rule" id="MF_00182"/>
    </source>
</evidence>
<evidence type="ECO:0000313" key="11">
    <source>
        <dbReference type="EMBL" id="HIZ24718.1"/>
    </source>
</evidence>
<feature type="binding site" evidence="8">
    <location>
        <begin position="106"/>
        <end position="109"/>
    </location>
    <ligand>
        <name>(6S)-5,6,7,8-tetrahydrofolate</name>
        <dbReference type="ChEBI" id="CHEBI:57453"/>
    </ligand>
</feature>
<dbReference type="AlphaFoldDB" id="A0A9D2IV81"/>
<dbReference type="InterPro" id="IPR037022">
    <property type="entry name" value="Formyl_trans_C_sf"/>
</dbReference>
<dbReference type="InterPro" id="IPR005793">
    <property type="entry name" value="Formyl_trans_C"/>
</dbReference>
<comment type="caution">
    <text evidence="11">The sequence shown here is derived from an EMBL/GenBank/DDBJ whole genome shotgun (WGS) entry which is preliminary data.</text>
</comment>
<comment type="catalytic activity">
    <reaction evidence="7 8">
        <text>L-methionyl-tRNA(fMet) + (6R)-10-formyltetrahydrofolate = N-formyl-L-methionyl-tRNA(fMet) + (6S)-5,6,7,8-tetrahydrofolate + H(+)</text>
        <dbReference type="Rhea" id="RHEA:24380"/>
        <dbReference type="Rhea" id="RHEA-COMP:9952"/>
        <dbReference type="Rhea" id="RHEA-COMP:9953"/>
        <dbReference type="ChEBI" id="CHEBI:15378"/>
        <dbReference type="ChEBI" id="CHEBI:57453"/>
        <dbReference type="ChEBI" id="CHEBI:78530"/>
        <dbReference type="ChEBI" id="CHEBI:78844"/>
        <dbReference type="ChEBI" id="CHEBI:195366"/>
        <dbReference type="EC" id="2.1.2.9"/>
    </reaction>
</comment>
<dbReference type="SUPFAM" id="SSF50486">
    <property type="entry name" value="FMT C-terminal domain-like"/>
    <property type="match status" value="1"/>
</dbReference>
<accession>A0A9D2IV81</accession>
<dbReference type="PANTHER" id="PTHR11138">
    <property type="entry name" value="METHIONYL-TRNA FORMYLTRANSFERASE"/>
    <property type="match status" value="1"/>
</dbReference>
<dbReference type="Gene3D" id="3.40.50.170">
    <property type="entry name" value="Formyl transferase, N-terminal domain"/>
    <property type="match status" value="1"/>
</dbReference>
<name>A0A9D2IV81_9FIRM</name>
<reference evidence="11" key="1">
    <citation type="journal article" date="2021" name="PeerJ">
        <title>Extensive microbial diversity within the chicken gut microbiome revealed by metagenomics and culture.</title>
        <authorList>
            <person name="Gilroy R."/>
            <person name="Ravi A."/>
            <person name="Getino M."/>
            <person name="Pursley I."/>
            <person name="Horton D.L."/>
            <person name="Alikhan N.F."/>
            <person name="Baker D."/>
            <person name="Gharbi K."/>
            <person name="Hall N."/>
            <person name="Watson M."/>
            <person name="Adriaenssens E.M."/>
            <person name="Foster-Nyarko E."/>
            <person name="Jarju S."/>
            <person name="Secka A."/>
            <person name="Antonio M."/>
            <person name="Oren A."/>
            <person name="Chaudhuri R.R."/>
            <person name="La Ragione R."/>
            <person name="Hildebrand F."/>
            <person name="Pallen M.J."/>
        </authorList>
    </citation>
    <scope>NUCLEOTIDE SEQUENCE</scope>
    <source>
        <strain evidence="11">CHK33-5263</strain>
    </source>
</reference>
<dbReference type="InterPro" id="IPR044135">
    <property type="entry name" value="Met-tRNA-FMT_C"/>
</dbReference>
<dbReference type="SUPFAM" id="SSF53328">
    <property type="entry name" value="Formyltransferase"/>
    <property type="match status" value="1"/>
</dbReference>
<proteinExistence type="inferred from homology"/>
<evidence type="ECO:0000259" key="9">
    <source>
        <dbReference type="Pfam" id="PF00551"/>
    </source>
</evidence>
<dbReference type="EMBL" id="DXBS01000087">
    <property type="protein sequence ID" value="HIZ24718.1"/>
    <property type="molecule type" value="Genomic_DNA"/>
</dbReference>
<dbReference type="GO" id="GO:0004479">
    <property type="term" value="F:methionyl-tRNA formyltransferase activity"/>
    <property type="evidence" value="ECO:0007669"/>
    <property type="project" value="UniProtKB-UniRule"/>
</dbReference>
<comment type="similarity">
    <text evidence="2 8">Belongs to the Fmt family.</text>
</comment>